<evidence type="ECO:0000313" key="3">
    <source>
        <dbReference type="Proteomes" id="UP000076874"/>
    </source>
</evidence>
<gene>
    <name evidence="2" type="ORF">SPI_08245</name>
</gene>
<proteinExistence type="predicted"/>
<dbReference type="EMBL" id="AZHD01000019">
    <property type="protein sequence ID" value="OAA55561.1"/>
    <property type="molecule type" value="Genomic_DNA"/>
</dbReference>
<dbReference type="AlphaFoldDB" id="A0A167NHG9"/>
<evidence type="ECO:0000313" key="2">
    <source>
        <dbReference type="EMBL" id="OAA55561.1"/>
    </source>
</evidence>
<comment type="caution">
    <text evidence="2">The sequence shown here is derived from an EMBL/GenBank/DDBJ whole genome shotgun (WGS) entry which is preliminary data.</text>
</comment>
<sequence>MEGKTSRKLHLIVYHRALFKAHWALFIPSVGDPNLGRSIHAVGDARTGFQVTFGRNYDVATTGRSHSLIFLGYVDAAYIDDASTSGDGSHTTDHVPKDRIEDYAASVPAPGPSLRPSSSSSGNKRVEIRDCQTWLKDFITVLVEAGVLHQDSLDVINTAPEH</sequence>
<dbReference type="InterPro" id="IPR046670">
    <property type="entry name" value="DUF6540"/>
</dbReference>
<accession>A0A167NHG9</accession>
<reference evidence="2 3" key="1">
    <citation type="journal article" date="2016" name="Genome Biol. Evol.">
        <title>Divergent and convergent evolution of fungal pathogenicity.</title>
        <authorList>
            <person name="Shang Y."/>
            <person name="Xiao G."/>
            <person name="Zheng P."/>
            <person name="Cen K."/>
            <person name="Zhan S."/>
            <person name="Wang C."/>
        </authorList>
    </citation>
    <scope>NUCLEOTIDE SEQUENCE [LARGE SCALE GENOMIC DNA]</scope>
    <source>
        <strain evidence="2 3">RCEF 264</strain>
    </source>
</reference>
<dbReference type="Proteomes" id="UP000076874">
    <property type="component" value="Unassembled WGS sequence"/>
</dbReference>
<dbReference type="OrthoDB" id="2999773at2759"/>
<keyword evidence="3" id="KW-1185">Reference proteome</keyword>
<dbReference type="Pfam" id="PF20174">
    <property type="entry name" value="DUF6540"/>
    <property type="match status" value="1"/>
</dbReference>
<evidence type="ECO:0000256" key="1">
    <source>
        <dbReference type="SAM" id="MobiDB-lite"/>
    </source>
</evidence>
<organism evidence="2 3">
    <name type="scientific">Niveomyces insectorum RCEF 264</name>
    <dbReference type="NCBI Taxonomy" id="1081102"/>
    <lineage>
        <taxon>Eukaryota</taxon>
        <taxon>Fungi</taxon>
        <taxon>Dikarya</taxon>
        <taxon>Ascomycota</taxon>
        <taxon>Pezizomycotina</taxon>
        <taxon>Sordariomycetes</taxon>
        <taxon>Hypocreomycetidae</taxon>
        <taxon>Hypocreales</taxon>
        <taxon>Cordycipitaceae</taxon>
        <taxon>Niveomyces</taxon>
    </lineage>
</organism>
<feature type="compositionally biased region" description="Low complexity" evidence="1">
    <location>
        <begin position="112"/>
        <end position="121"/>
    </location>
</feature>
<feature type="region of interest" description="Disordered" evidence="1">
    <location>
        <begin position="105"/>
        <end position="125"/>
    </location>
</feature>
<dbReference type="STRING" id="1081102.A0A167NHG9"/>
<name>A0A167NHG9_9HYPO</name>
<protein>
    <submittedName>
        <fullName evidence="2">Uncharacterized protein</fullName>
    </submittedName>
</protein>